<evidence type="ECO:0000256" key="7">
    <source>
        <dbReference type="ARBA" id="ARBA00023136"/>
    </source>
</evidence>
<feature type="transmembrane region" description="Helical" evidence="9">
    <location>
        <begin position="165"/>
        <end position="186"/>
    </location>
</feature>
<keyword evidence="5 9" id="KW-1133">Transmembrane helix</keyword>
<evidence type="ECO:0000256" key="1">
    <source>
        <dbReference type="ARBA" id="ARBA00004141"/>
    </source>
</evidence>
<feature type="transmembrane region" description="Helical" evidence="9">
    <location>
        <begin position="198"/>
        <end position="219"/>
    </location>
</feature>
<feature type="transmembrane region" description="Helical" evidence="9">
    <location>
        <begin position="141"/>
        <end position="159"/>
    </location>
</feature>
<dbReference type="GO" id="GO:0005886">
    <property type="term" value="C:plasma membrane"/>
    <property type="evidence" value="ECO:0007669"/>
    <property type="project" value="TreeGrafter"/>
</dbReference>
<protein>
    <submittedName>
        <fullName evidence="11">Major facilitator superfamily domain-containing protein</fullName>
    </submittedName>
</protein>
<keyword evidence="4 9" id="KW-0812">Transmembrane</keyword>
<evidence type="ECO:0000313" key="11">
    <source>
        <dbReference type="EMBL" id="RDW24262.1"/>
    </source>
</evidence>
<dbReference type="eggNOG" id="KOG0254">
    <property type="taxonomic scope" value="Eukaryota"/>
</dbReference>
<feature type="region of interest" description="Disordered" evidence="8">
    <location>
        <begin position="581"/>
        <end position="636"/>
    </location>
</feature>
<feature type="transmembrane region" description="Helical" evidence="9">
    <location>
        <begin position="308"/>
        <end position="327"/>
    </location>
</feature>
<evidence type="ECO:0000256" key="6">
    <source>
        <dbReference type="ARBA" id="ARBA00023065"/>
    </source>
</evidence>
<keyword evidence="6" id="KW-0406">Ion transport</keyword>
<reference evidence="11 13" key="2">
    <citation type="submission" date="2018-07" db="EMBL/GenBank/DDBJ databases">
        <title>Draft Genome Assemblies for Five Robust Yarrowia lipolytica Strains Exhibiting High Lipid Production and Pentose Sugar Utilization and Sugar Alcohol Secretion from Undetoxified Lignocellulosic Biomass Hydrolysates.</title>
        <authorList>
            <consortium name="DOE Joint Genome Institute"/>
            <person name="Walker C."/>
            <person name="Ryu S."/>
            <person name="Na H."/>
            <person name="Zane M."/>
            <person name="LaButti K."/>
            <person name="Lipzen A."/>
            <person name="Haridas S."/>
            <person name="Barry K."/>
            <person name="Grigoriev I.V."/>
            <person name="Quarterman J."/>
            <person name="Slininger P."/>
            <person name="Dien B."/>
            <person name="Trinh C.T."/>
        </authorList>
    </citation>
    <scope>NUCLEOTIDE SEQUENCE [LARGE SCALE GENOMIC DNA]</scope>
    <source>
        <strain evidence="11 13">YB392</strain>
    </source>
</reference>
<proteinExistence type="inferred from homology"/>
<evidence type="ECO:0000256" key="4">
    <source>
        <dbReference type="ARBA" id="ARBA00022692"/>
    </source>
</evidence>
<feature type="compositionally biased region" description="Basic and acidic residues" evidence="8">
    <location>
        <begin position="595"/>
        <end position="615"/>
    </location>
</feature>
<organism evidence="10 12">
    <name type="scientific">Yarrowia lipolytica</name>
    <name type="common">Candida lipolytica</name>
    <dbReference type="NCBI Taxonomy" id="4952"/>
    <lineage>
        <taxon>Eukaryota</taxon>
        <taxon>Fungi</taxon>
        <taxon>Dikarya</taxon>
        <taxon>Ascomycota</taxon>
        <taxon>Saccharomycotina</taxon>
        <taxon>Dipodascomycetes</taxon>
        <taxon>Dipodascales</taxon>
        <taxon>Dipodascales incertae sedis</taxon>
        <taxon>Yarrowia</taxon>
    </lineage>
</organism>
<feature type="transmembrane region" description="Helical" evidence="9">
    <location>
        <begin position="273"/>
        <end position="296"/>
    </location>
</feature>
<dbReference type="VEuPathDB" id="FungiDB:YALI1_A10565g"/>
<evidence type="ECO:0000256" key="2">
    <source>
        <dbReference type="ARBA" id="ARBA00008335"/>
    </source>
</evidence>
<evidence type="ECO:0000313" key="10">
    <source>
        <dbReference type="EMBL" id="AOW00493.1"/>
    </source>
</evidence>
<feature type="compositionally biased region" description="Acidic residues" evidence="8">
    <location>
        <begin position="581"/>
        <end position="590"/>
    </location>
</feature>
<evidence type="ECO:0000256" key="8">
    <source>
        <dbReference type="SAM" id="MobiDB-lite"/>
    </source>
</evidence>
<dbReference type="Proteomes" id="UP000256601">
    <property type="component" value="Unassembled WGS sequence"/>
</dbReference>
<dbReference type="InterPro" id="IPR036259">
    <property type="entry name" value="MFS_trans_sf"/>
</dbReference>
<feature type="transmembrane region" description="Helical" evidence="9">
    <location>
        <begin position="109"/>
        <end position="129"/>
    </location>
</feature>
<feature type="transmembrane region" description="Helical" evidence="9">
    <location>
        <begin position="72"/>
        <end position="89"/>
    </location>
</feature>
<sequence length="636" mass="71070">MAILHKPSFHFQKATFENPFHRSPEEKNETWIKYIFDPHVTVVTTKTHDHSNNKADGAKEIETIKQFMDKKTLFFAWISLMLVSTVVALERGTTSTYAAVATSHFNELGLLSAVGVVRSVLYAVTRPTIAKLADVLGRVEALVLAIIFYIIGFAMLAGGSNIATYFAAHIFYVSGEVGIQFMEAVFATDTSNLRNRTFFLALPNFAYVWASWVSAPIASGVLKNSTYRWGYGMWCIIMPVVSIPVCIILLRLKFKARAMGLEYGKAVRNFRGTFSQFDMVGLILFTAGLCLLFLAVTLATSPTSWGQAHILVMIIIGPILLFIFPFWEIFGPKYPFMPSYVITNRTMFTTCLLIFCYALAYFLYGTYYLPWLMVCKNLSVKAATNTVNVFVVGSTVSSFFAAAYAKYFKRMKPVIIAGAAIYMLGIGLTYNYRKPTHRLSQFIVSQCVEAVGAGFLQTPMISMIHAVVPHHNVVTATAIYQSIMTVGSIVAEAIAGTLYRQSYPKQLAKHAPFLSPREAHQVVNNLMAPIKLYPWGTPEREAIVTAFNDIYRKLLYPPIIIAGFIFVAAFTLPNVYLGDTDEPTQSDSEVDSSSIDEKIHPHDEEAQYEQHHDMEASTSPENIPQISEGMEEEKKM</sequence>
<dbReference type="FunFam" id="1.20.1250.20:FF:000197">
    <property type="entry name" value="Siderophore iron transporter 1"/>
    <property type="match status" value="1"/>
</dbReference>
<reference evidence="10 12" key="1">
    <citation type="journal article" date="2016" name="PLoS ONE">
        <title>Sequence Assembly of Yarrowia lipolytica Strain W29/CLIB89 Shows Transposable Element Diversity.</title>
        <authorList>
            <person name="Magnan C."/>
            <person name="Yu J."/>
            <person name="Chang I."/>
            <person name="Jahn E."/>
            <person name="Kanomata Y."/>
            <person name="Wu J."/>
            <person name="Zeller M."/>
            <person name="Oakes M."/>
            <person name="Baldi P."/>
            <person name="Sandmeyer S."/>
        </authorList>
    </citation>
    <scope>NUCLEOTIDE SEQUENCE [LARGE SCALE GENOMIC DNA]</scope>
    <source>
        <strain evidence="10">CLIB89</strain>
        <strain evidence="12">CLIB89(W29)</strain>
    </source>
</reference>
<evidence type="ECO:0000313" key="12">
    <source>
        <dbReference type="Proteomes" id="UP000182444"/>
    </source>
</evidence>
<dbReference type="EMBL" id="CP017553">
    <property type="protein sequence ID" value="AOW00493.1"/>
    <property type="molecule type" value="Genomic_DNA"/>
</dbReference>
<feature type="transmembrane region" description="Helical" evidence="9">
    <location>
        <begin position="347"/>
        <end position="367"/>
    </location>
</feature>
<dbReference type="SUPFAM" id="SSF103473">
    <property type="entry name" value="MFS general substrate transporter"/>
    <property type="match status" value="1"/>
</dbReference>
<gene>
    <name evidence="11" type="ORF">B0I71DRAFT_122172</name>
    <name evidence="10" type="ORF">YALI1_A10565g</name>
</gene>
<evidence type="ECO:0000256" key="3">
    <source>
        <dbReference type="ARBA" id="ARBA00022448"/>
    </source>
</evidence>
<comment type="similarity">
    <text evidence="2">Belongs to the major facilitator superfamily.</text>
</comment>
<dbReference type="Proteomes" id="UP000182444">
    <property type="component" value="Chromosome 1A"/>
</dbReference>
<dbReference type="KEGG" id="yli:2905931"/>
<feature type="transmembrane region" description="Helical" evidence="9">
    <location>
        <begin position="414"/>
        <end position="432"/>
    </location>
</feature>
<dbReference type="EMBL" id="KZ859041">
    <property type="protein sequence ID" value="RDW24262.1"/>
    <property type="molecule type" value="Genomic_DNA"/>
</dbReference>
<dbReference type="InterPro" id="IPR011701">
    <property type="entry name" value="MFS"/>
</dbReference>
<dbReference type="Pfam" id="PF07690">
    <property type="entry name" value="MFS_1"/>
    <property type="match status" value="1"/>
</dbReference>
<dbReference type="Gene3D" id="1.20.1250.20">
    <property type="entry name" value="MFS general substrate transporter like domains"/>
    <property type="match status" value="2"/>
</dbReference>
<dbReference type="PANTHER" id="PTHR23501">
    <property type="entry name" value="MAJOR FACILITATOR SUPERFAMILY"/>
    <property type="match status" value="1"/>
</dbReference>
<feature type="transmembrane region" description="Helical" evidence="9">
    <location>
        <begin position="554"/>
        <end position="576"/>
    </location>
</feature>
<name>A0A1D8N4E7_YARLL</name>
<keyword evidence="3" id="KW-0813">Transport</keyword>
<evidence type="ECO:0000256" key="9">
    <source>
        <dbReference type="SAM" id="Phobius"/>
    </source>
</evidence>
<feature type="compositionally biased region" description="Polar residues" evidence="8">
    <location>
        <begin position="616"/>
        <end position="625"/>
    </location>
</feature>
<feature type="transmembrane region" description="Helical" evidence="9">
    <location>
        <begin position="387"/>
        <end position="407"/>
    </location>
</feature>
<dbReference type="AlphaFoldDB" id="A0A1D8N4E7"/>
<keyword evidence="7 9" id="KW-0472">Membrane</keyword>
<accession>A0A1D8N4E7</accession>
<dbReference type="VEuPathDB" id="FungiDB:YALI0_A10593g"/>
<feature type="transmembrane region" description="Helical" evidence="9">
    <location>
        <begin position="478"/>
        <end position="499"/>
    </location>
</feature>
<evidence type="ECO:0000256" key="5">
    <source>
        <dbReference type="ARBA" id="ARBA00022989"/>
    </source>
</evidence>
<feature type="transmembrane region" description="Helical" evidence="9">
    <location>
        <begin position="231"/>
        <end position="252"/>
    </location>
</feature>
<evidence type="ECO:0000313" key="13">
    <source>
        <dbReference type="Proteomes" id="UP000256601"/>
    </source>
</evidence>
<dbReference type="PANTHER" id="PTHR23501:SF87">
    <property type="entry name" value="SIDEROPHORE IRON TRANSPORTER 2"/>
    <property type="match status" value="1"/>
</dbReference>
<dbReference type="GO" id="GO:0015343">
    <property type="term" value="F:siderophore-iron transmembrane transporter activity"/>
    <property type="evidence" value="ECO:0007669"/>
    <property type="project" value="TreeGrafter"/>
</dbReference>
<comment type="subcellular location">
    <subcellularLocation>
        <location evidence="1">Membrane</location>
        <topology evidence="1">Multi-pass membrane protein</topology>
    </subcellularLocation>
</comment>